<comment type="caution">
    <text evidence="2">The sequence shown here is derived from an EMBL/GenBank/DDBJ whole genome shotgun (WGS) entry which is preliminary data.</text>
</comment>
<dbReference type="Proteomes" id="UP000265926">
    <property type="component" value="Unassembled WGS sequence"/>
</dbReference>
<dbReference type="PANTHER" id="PTHR37292">
    <property type="entry name" value="VNG6097C"/>
    <property type="match status" value="1"/>
</dbReference>
<dbReference type="EMBL" id="QWGR01000004">
    <property type="protein sequence ID" value="RIJ48756.1"/>
    <property type="molecule type" value="Genomic_DNA"/>
</dbReference>
<name>A0A399SXM8_9BACT</name>
<evidence type="ECO:0000313" key="3">
    <source>
        <dbReference type="Proteomes" id="UP000265926"/>
    </source>
</evidence>
<dbReference type="PANTHER" id="PTHR37292:SF2">
    <property type="entry name" value="DUF262 DOMAIN-CONTAINING PROTEIN"/>
    <property type="match status" value="1"/>
</dbReference>
<dbReference type="AlphaFoldDB" id="A0A399SXM8"/>
<evidence type="ECO:0000313" key="2">
    <source>
        <dbReference type="EMBL" id="RIJ48756.1"/>
    </source>
</evidence>
<gene>
    <name evidence="2" type="ORF">D1614_09505</name>
</gene>
<reference evidence="2 3" key="1">
    <citation type="submission" date="2018-08" db="EMBL/GenBank/DDBJ databases">
        <title>Pallidiluteibacterium maritimus gen. nov., sp. nov., isolated from coastal sediment.</title>
        <authorList>
            <person name="Zhou L.Y."/>
        </authorList>
    </citation>
    <scope>NUCLEOTIDE SEQUENCE [LARGE SCALE GENOMIC DNA]</scope>
    <source>
        <strain evidence="2 3">XSD2</strain>
    </source>
</reference>
<organism evidence="2 3">
    <name type="scientific">Maribellus luteus</name>
    <dbReference type="NCBI Taxonomy" id="2305463"/>
    <lineage>
        <taxon>Bacteria</taxon>
        <taxon>Pseudomonadati</taxon>
        <taxon>Bacteroidota</taxon>
        <taxon>Bacteroidia</taxon>
        <taxon>Marinilabiliales</taxon>
        <taxon>Prolixibacteraceae</taxon>
        <taxon>Maribellus</taxon>
    </lineage>
</organism>
<evidence type="ECO:0000259" key="1">
    <source>
        <dbReference type="Pfam" id="PF03235"/>
    </source>
</evidence>
<proteinExistence type="predicted"/>
<dbReference type="InterPro" id="IPR004919">
    <property type="entry name" value="GmrSD_N"/>
</dbReference>
<dbReference type="OrthoDB" id="9798761at2"/>
<keyword evidence="3" id="KW-1185">Reference proteome</keyword>
<feature type="domain" description="GmrSD restriction endonucleases N-terminal" evidence="1">
    <location>
        <begin position="14"/>
        <end position="261"/>
    </location>
</feature>
<dbReference type="Pfam" id="PF03235">
    <property type="entry name" value="GmrSD_N"/>
    <property type="match status" value="1"/>
</dbReference>
<dbReference type="RefSeq" id="WP_119437678.1">
    <property type="nucleotide sequence ID" value="NZ_QWGR01000004.1"/>
</dbReference>
<sequence length="617" mass="70796">MAIKSIKATDRELADWFVKINNGEIKLPRFQRFEAWDRRRITGLLSVAVNNLPLGITLILNVGDERKFVDRYIETAEPDKENRVTEHLLDGQQRLTAFWRMMHNNYEWETYFVYIPELDKVEDSVQFDEVTGYCQPRWMNKGKKYPLWADEPEPCYRRGLIPSNLFRPGDINAEVEAWIEAALVDKMPKEGATDMTLVHQYFKCREELKARIVEIREIITHYNLPFLALPTVTPKETALNVFINMNTNSKPLSLFDIIVAEVEGKKGESLHDLQSDLDANHPNVKSYFDLSDLILSTSALLQDKIPNQRGMIDMDKAVLVDNWDKLQKGLVSMAVFLESQGIFDKQRLPTNAVLAVIASLYTLIPDSGDERGSTEILLKKYLWKSFFSERYENSTASRAFADYKVLKNIITKSTKDDGSHYKETDAPVFSKDFPLVTVEELKVVKWPKGENVRGRAILAVANYLGAYDFADGQKASREHLLSREYHHIYPDALLKEAKIESYLALNCSLITNVTNRTIGRKDPLTYLKERYEWMSEEIVDQRLKSHLIPVAELANGGYADLGEEEKIAKIESDFEEFIDVRARLVHSAAKELCEGKAISFGEIFQNVQSKQLVDDEI</sequence>
<protein>
    <submittedName>
        <fullName evidence="2">DUF262 domain-containing protein</fullName>
    </submittedName>
</protein>
<accession>A0A399SXM8</accession>